<dbReference type="InterPro" id="IPR051222">
    <property type="entry name" value="PPR/CCM1_RNA-binding"/>
</dbReference>
<dbReference type="InterPro" id="IPR011990">
    <property type="entry name" value="TPR-like_helical_dom_sf"/>
</dbReference>
<protein>
    <submittedName>
        <fullName evidence="2">Uncharacterized protein</fullName>
    </submittedName>
</protein>
<dbReference type="AlphaFoldDB" id="A0A7S0CHU2"/>
<dbReference type="Gene3D" id="1.25.40.10">
    <property type="entry name" value="Tetratricopeptide repeat domain"/>
    <property type="match status" value="2"/>
</dbReference>
<accession>A0A7S0CHU2</accession>
<keyword evidence="1" id="KW-0677">Repeat</keyword>
<name>A0A7S0CHU2_9STRA</name>
<evidence type="ECO:0000313" key="2">
    <source>
        <dbReference type="EMBL" id="CAD8423375.1"/>
    </source>
</evidence>
<dbReference type="EMBL" id="HBEL01041888">
    <property type="protein sequence ID" value="CAD8423375.1"/>
    <property type="molecule type" value="Transcribed_RNA"/>
</dbReference>
<evidence type="ECO:0000256" key="1">
    <source>
        <dbReference type="ARBA" id="ARBA00022737"/>
    </source>
</evidence>
<gene>
    <name evidence="2" type="ORF">PINE0816_LOCUS19533</name>
</gene>
<dbReference type="PANTHER" id="PTHR47942:SF63">
    <property type="entry name" value="PENTATRICOPEPTIDE REPEAT-CONTAINING PROTEIN"/>
    <property type="match status" value="1"/>
</dbReference>
<sequence>MKPDVYSYTTTLSALSKSSPHLVTKGGSNGETAEKLLLVMERLFDEHPHDLDLQPNQRTYTAAISTLSRCPDQDAPLRAEAILDRMIARHAKTAATNDNENEATQQNHAPDNVCFNAVLNAWAHSSSVHHPDHAVQAQRVLHKMEEYAKDHPNANCTPDWLSYHTVLNACAFTINQELNSSQDTTAQATVTSRHRGEALKIAVTTLEIFQSLEGSTKPDSSTYGLMLNVITNLCSAPEQHELRSKLTENTFQQCCRDGLVSNNVVSKLRYACGIGKDDNDSEGLFRRLLLLDNKDDSGSDTSSRYKMIRVAMEQLPDKWTRNAMRSNQRKR</sequence>
<reference evidence="2" key="1">
    <citation type="submission" date="2021-01" db="EMBL/GenBank/DDBJ databases">
        <authorList>
            <person name="Corre E."/>
            <person name="Pelletier E."/>
            <person name="Niang G."/>
            <person name="Scheremetjew M."/>
            <person name="Finn R."/>
            <person name="Kale V."/>
            <person name="Holt S."/>
            <person name="Cochrane G."/>
            <person name="Meng A."/>
            <person name="Brown T."/>
            <person name="Cohen L."/>
        </authorList>
    </citation>
    <scope>NUCLEOTIDE SEQUENCE</scope>
    <source>
        <strain evidence="2">CCAP1064/1</strain>
    </source>
</reference>
<dbReference type="PANTHER" id="PTHR47942">
    <property type="entry name" value="TETRATRICOPEPTIDE REPEAT (TPR)-LIKE SUPERFAMILY PROTEIN-RELATED"/>
    <property type="match status" value="1"/>
</dbReference>
<proteinExistence type="predicted"/>
<organism evidence="2">
    <name type="scientific">Proboscia inermis</name>
    <dbReference type="NCBI Taxonomy" id="420281"/>
    <lineage>
        <taxon>Eukaryota</taxon>
        <taxon>Sar</taxon>
        <taxon>Stramenopiles</taxon>
        <taxon>Ochrophyta</taxon>
        <taxon>Bacillariophyta</taxon>
        <taxon>Coscinodiscophyceae</taxon>
        <taxon>Rhizosoleniophycidae</taxon>
        <taxon>Rhizosoleniales</taxon>
        <taxon>Rhizosoleniaceae</taxon>
        <taxon>Proboscia</taxon>
    </lineage>
</organism>